<proteinExistence type="predicted"/>
<accession>A0AAV9ZJ63</accession>
<evidence type="ECO:0000313" key="3">
    <source>
        <dbReference type="Proteomes" id="UP001362999"/>
    </source>
</evidence>
<dbReference type="Proteomes" id="UP001362999">
    <property type="component" value="Unassembled WGS sequence"/>
</dbReference>
<reference evidence="2 3" key="1">
    <citation type="journal article" date="2024" name="J Genomics">
        <title>Draft genome sequencing and assembly of Favolaschia claudopus CIRM-BRFM 2984 isolated from oak limbs.</title>
        <authorList>
            <person name="Navarro D."/>
            <person name="Drula E."/>
            <person name="Chaduli D."/>
            <person name="Cazenave R."/>
            <person name="Ahrendt S."/>
            <person name="Wang J."/>
            <person name="Lipzen A."/>
            <person name="Daum C."/>
            <person name="Barry K."/>
            <person name="Grigoriev I.V."/>
            <person name="Favel A."/>
            <person name="Rosso M.N."/>
            <person name="Martin F."/>
        </authorList>
    </citation>
    <scope>NUCLEOTIDE SEQUENCE [LARGE SCALE GENOMIC DNA]</scope>
    <source>
        <strain evidence="2 3">CIRM-BRFM 2984</strain>
    </source>
</reference>
<name>A0AAV9ZJ63_9AGAR</name>
<dbReference type="AlphaFoldDB" id="A0AAV9ZJ63"/>
<feature type="region of interest" description="Disordered" evidence="1">
    <location>
        <begin position="36"/>
        <end position="90"/>
    </location>
</feature>
<evidence type="ECO:0000313" key="2">
    <source>
        <dbReference type="EMBL" id="KAK6984004.1"/>
    </source>
</evidence>
<keyword evidence="3" id="KW-1185">Reference proteome</keyword>
<evidence type="ECO:0000256" key="1">
    <source>
        <dbReference type="SAM" id="MobiDB-lite"/>
    </source>
</evidence>
<dbReference type="EMBL" id="JAWWNJ010000143">
    <property type="protein sequence ID" value="KAK6984004.1"/>
    <property type="molecule type" value="Genomic_DNA"/>
</dbReference>
<protein>
    <submittedName>
        <fullName evidence="2">Uncharacterized protein</fullName>
    </submittedName>
</protein>
<sequence length="222" mass="24457">MPNPKFIAKVAEPPQSLIVPLAHTDFVTPTFPTLLMHEDLDDFGPPPQAPQKKPHPPKPQAPKKAVAFAEPPPSPLSEPPPSPASTNSSVYEELTLSQVKPPSGGASRLTDADFAVITGWSPEYIANFDRSVATLVAQRLTFGRSMKKQDATVMQTLKDDIAKEYPELDTFVKRWPVEKVVYRICKAWAAKSSAEEKEVKAVEAVRNLRPRKGALQPFPPTR</sequence>
<gene>
    <name evidence="2" type="ORF">R3P38DRAFT_3232814</name>
</gene>
<comment type="caution">
    <text evidence="2">The sequence shown here is derived from an EMBL/GenBank/DDBJ whole genome shotgun (WGS) entry which is preliminary data.</text>
</comment>
<feature type="compositionally biased region" description="Pro residues" evidence="1">
    <location>
        <begin position="70"/>
        <end position="83"/>
    </location>
</feature>
<organism evidence="2 3">
    <name type="scientific">Favolaschia claudopus</name>
    <dbReference type="NCBI Taxonomy" id="2862362"/>
    <lineage>
        <taxon>Eukaryota</taxon>
        <taxon>Fungi</taxon>
        <taxon>Dikarya</taxon>
        <taxon>Basidiomycota</taxon>
        <taxon>Agaricomycotina</taxon>
        <taxon>Agaricomycetes</taxon>
        <taxon>Agaricomycetidae</taxon>
        <taxon>Agaricales</taxon>
        <taxon>Marasmiineae</taxon>
        <taxon>Mycenaceae</taxon>
        <taxon>Favolaschia</taxon>
    </lineage>
</organism>